<dbReference type="FunFam" id="2.40.160.210:FF:000001">
    <property type="entry name" value="Acyl-CoA thioesterase II"/>
    <property type="match status" value="1"/>
</dbReference>
<dbReference type="CDD" id="cd03444">
    <property type="entry name" value="Thioesterase_II_repeat1"/>
    <property type="match status" value="1"/>
</dbReference>
<organism evidence="10 11">
    <name type="scientific">Ornithinimicrobium avium</name>
    <dbReference type="NCBI Taxonomy" id="2283195"/>
    <lineage>
        <taxon>Bacteria</taxon>
        <taxon>Bacillati</taxon>
        <taxon>Actinomycetota</taxon>
        <taxon>Actinomycetes</taxon>
        <taxon>Micrococcales</taxon>
        <taxon>Ornithinimicrobiaceae</taxon>
        <taxon>Ornithinimicrobium</taxon>
    </lineage>
</organism>
<keyword evidence="3" id="KW-0378">Hydrolase</keyword>
<evidence type="ECO:0000313" key="11">
    <source>
        <dbReference type="Proteomes" id="UP000253790"/>
    </source>
</evidence>
<evidence type="ECO:0000259" key="8">
    <source>
        <dbReference type="Pfam" id="PF02551"/>
    </source>
</evidence>
<dbReference type="PANTHER" id="PTHR11066">
    <property type="entry name" value="ACYL-COA THIOESTERASE"/>
    <property type="match status" value="1"/>
</dbReference>
<dbReference type="SUPFAM" id="SSF54637">
    <property type="entry name" value="Thioesterase/thiol ester dehydrase-isomerase"/>
    <property type="match status" value="2"/>
</dbReference>
<gene>
    <name evidence="10" type="ORF">DV701_07130</name>
</gene>
<dbReference type="AlphaFoldDB" id="A0A345NLM1"/>
<evidence type="ECO:0000256" key="7">
    <source>
        <dbReference type="ARBA" id="ARBA00079653"/>
    </source>
</evidence>
<comment type="subunit">
    <text evidence="2">Homotetramer.</text>
</comment>
<dbReference type="Gene3D" id="2.40.160.210">
    <property type="entry name" value="Acyl-CoA thioesterase, double hotdog domain"/>
    <property type="match status" value="1"/>
</dbReference>
<dbReference type="InterPro" id="IPR049449">
    <property type="entry name" value="TesB_ACOT8-like_N"/>
</dbReference>
<comment type="catalytic activity">
    <reaction evidence="5">
        <text>a fatty acyl-CoA + H2O = a fatty acid + CoA + H(+)</text>
        <dbReference type="Rhea" id="RHEA:16781"/>
        <dbReference type="ChEBI" id="CHEBI:15377"/>
        <dbReference type="ChEBI" id="CHEBI:15378"/>
        <dbReference type="ChEBI" id="CHEBI:28868"/>
        <dbReference type="ChEBI" id="CHEBI:57287"/>
        <dbReference type="ChEBI" id="CHEBI:77636"/>
        <dbReference type="EC" id="3.1.2.20"/>
    </reaction>
    <physiologicalReaction direction="left-to-right" evidence="5">
        <dbReference type="Rhea" id="RHEA:16782"/>
    </physiologicalReaction>
</comment>
<evidence type="ECO:0000256" key="3">
    <source>
        <dbReference type="ARBA" id="ARBA00022801"/>
    </source>
</evidence>
<dbReference type="GO" id="GO:0047617">
    <property type="term" value="F:fatty acyl-CoA hydrolase activity"/>
    <property type="evidence" value="ECO:0007669"/>
    <property type="project" value="UniProtKB-EC"/>
</dbReference>
<dbReference type="InterPro" id="IPR003703">
    <property type="entry name" value="Acyl_CoA_thio"/>
</dbReference>
<dbReference type="InterPro" id="IPR025652">
    <property type="entry name" value="TesB_C"/>
</dbReference>
<dbReference type="GO" id="GO:0006637">
    <property type="term" value="P:acyl-CoA metabolic process"/>
    <property type="evidence" value="ECO:0007669"/>
    <property type="project" value="InterPro"/>
</dbReference>
<dbReference type="EMBL" id="CP031229">
    <property type="protein sequence ID" value="AXH95929.1"/>
    <property type="molecule type" value="Genomic_DNA"/>
</dbReference>
<keyword evidence="4" id="KW-0443">Lipid metabolism</keyword>
<dbReference type="OrthoDB" id="9781019at2"/>
<keyword evidence="11" id="KW-1185">Reference proteome</keyword>
<dbReference type="GO" id="GO:0009062">
    <property type="term" value="P:fatty acid catabolic process"/>
    <property type="evidence" value="ECO:0007669"/>
    <property type="project" value="TreeGrafter"/>
</dbReference>
<dbReference type="CDD" id="cd03445">
    <property type="entry name" value="Thioesterase_II_repeat2"/>
    <property type="match status" value="1"/>
</dbReference>
<evidence type="ECO:0000256" key="1">
    <source>
        <dbReference type="ARBA" id="ARBA00006538"/>
    </source>
</evidence>
<dbReference type="InterPro" id="IPR042171">
    <property type="entry name" value="Acyl-CoA_hotdog"/>
</dbReference>
<sequence length="324" mass="35410">MSDGPDLDPIDDLLDVLDLSWEGPTTIHAAAPEGLSIDLGAVAGDVFRGRSQPQPHGRAFGGQVLAQSVIAAGRTVEPDESGLERAIHSMHAYFLRPGDDKQSIEFVVERMRDGRSFSARRVHAMQEGRILLSMTASFQEPAQGLEHDLPMPSAPDPETLRSDREVLAKIDHPVAQHRAHRQAVDVRHVERLLLGPAEPGPAEQAVWMKVQQDLPDDDLLHAAVLAYASDYVLLEPILRRHGIGWADPRLRPASLDHAMWFHRPARADQWLLYTQSSPSAGSGRGLGLGHMFATDGRLLATVAQEGMVRMKGAAPSPQVRAEVP</sequence>
<dbReference type="Pfam" id="PF02551">
    <property type="entry name" value="Acyl_CoA_thio"/>
    <property type="match status" value="1"/>
</dbReference>
<evidence type="ECO:0000256" key="2">
    <source>
        <dbReference type="ARBA" id="ARBA00011881"/>
    </source>
</evidence>
<dbReference type="Pfam" id="PF13622">
    <property type="entry name" value="4HBT_3"/>
    <property type="match status" value="1"/>
</dbReference>
<comment type="similarity">
    <text evidence="1">Belongs to the C/M/P thioester hydrolase family.</text>
</comment>
<evidence type="ECO:0000256" key="6">
    <source>
        <dbReference type="ARBA" id="ARBA00071120"/>
    </source>
</evidence>
<proteinExistence type="inferred from homology"/>
<evidence type="ECO:0000256" key="5">
    <source>
        <dbReference type="ARBA" id="ARBA00050943"/>
    </source>
</evidence>
<dbReference type="Proteomes" id="UP000253790">
    <property type="component" value="Chromosome"/>
</dbReference>
<evidence type="ECO:0000259" key="9">
    <source>
        <dbReference type="Pfam" id="PF13622"/>
    </source>
</evidence>
<feature type="domain" description="Acyl-CoA thioesterase 2 C-terminal" evidence="8">
    <location>
        <begin position="183"/>
        <end position="307"/>
    </location>
</feature>
<protein>
    <recommendedName>
        <fullName evidence="6">Acyl-CoA thioesterase 2</fullName>
    </recommendedName>
    <alternativeName>
        <fullName evidence="7">Thioesterase II</fullName>
    </alternativeName>
</protein>
<feature type="domain" description="Acyl-CoA thioesterase-like N-terminal HotDog" evidence="9">
    <location>
        <begin position="55"/>
        <end position="139"/>
    </location>
</feature>
<reference evidence="10 11" key="1">
    <citation type="submission" date="2018-07" db="EMBL/GenBank/DDBJ databases">
        <title>Complete genome sequencing of Ornithinimicrobium sp. AMA3305.</title>
        <authorList>
            <person name="Bae J.-W."/>
        </authorList>
    </citation>
    <scope>NUCLEOTIDE SEQUENCE [LARGE SCALE GENOMIC DNA]</scope>
    <source>
        <strain evidence="10 11">AMA3305</strain>
    </source>
</reference>
<dbReference type="PANTHER" id="PTHR11066:SF34">
    <property type="entry name" value="ACYL-COENZYME A THIOESTERASE 8"/>
    <property type="match status" value="1"/>
</dbReference>
<dbReference type="InterPro" id="IPR029069">
    <property type="entry name" value="HotDog_dom_sf"/>
</dbReference>
<dbReference type="RefSeq" id="WP_114927694.1">
    <property type="nucleotide sequence ID" value="NZ_CP031229.1"/>
</dbReference>
<accession>A0A345NLM1</accession>
<name>A0A345NLM1_9MICO</name>
<evidence type="ECO:0000313" key="10">
    <source>
        <dbReference type="EMBL" id="AXH95929.1"/>
    </source>
</evidence>
<evidence type="ECO:0000256" key="4">
    <source>
        <dbReference type="ARBA" id="ARBA00023098"/>
    </source>
</evidence>
<dbReference type="KEGG" id="orn:DV701_07130"/>